<organism evidence="1 2">
    <name type="scientific">Eumeta variegata</name>
    <name type="common">Bagworm moth</name>
    <name type="synonym">Eumeta japonica</name>
    <dbReference type="NCBI Taxonomy" id="151549"/>
    <lineage>
        <taxon>Eukaryota</taxon>
        <taxon>Metazoa</taxon>
        <taxon>Ecdysozoa</taxon>
        <taxon>Arthropoda</taxon>
        <taxon>Hexapoda</taxon>
        <taxon>Insecta</taxon>
        <taxon>Pterygota</taxon>
        <taxon>Neoptera</taxon>
        <taxon>Endopterygota</taxon>
        <taxon>Lepidoptera</taxon>
        <taxon>Glossata</taxon>
        <taxon>Ditrysia</taxon>
        <taxon>Tineoidea</taxon>
        <taxon>Psychidae</taxon>
        <taxon>Oiketicinae</taxon>
        <taxon>Eumeta</taxon>
    </lineage>
</organism>
<keyword evidence="2" id="KW-1185">Reference proteome</keyword>
<reference evidence="1 2" key="1">
    <citation type="journal article" date="2019" name="Commun. Biol.">
        <title>The bagworm genome reveals a unique fibroin gene that provides high tensile strength.</title>
        <authorList>
            <person name="Kono N."/>
            <person name="Nakamura H."/>
            <person name="Ohtoshi R."/>
            <person name="Tomita M."/>
            <person name="Numata K."/>
            <person name="Arakawa K."/>
        </authorList>
    </citation>
    <scope>NUCLEOTIDE SEQUENCE [LARGE SCALE GENOMIC DNA]</scope>
</reference>
<dbReference type="AlphaFoldDB" id="A0A4C2A9L2"/>
<evidence type="ECO:0000313" key="1">
    <source>
        <dbReference type="EMBL" id="GBP95894.1"/>
    </source>
</evidence>
<accession>A0A4C2A9L2</accession>
<protein>
    <submittedName>
        <fullName evidence="1">Uncharacterized protein</fullName>
    </submittedName>
</protein>
<proteinExistence type="predicted"/>
<name>A0A4C2A9L2_EUMVA</name>
<evidence type="ECO:0000313" key="2">
    <source>
        <dbReference type="Proteomes" id="UP000299102"/>
    </source>
</evidence>
<sequence>MRSPGRRPVHLSRRRSTPYYLPIAVTESQALMTMEQTLMTVTPKQKDPESPAVRCSCVLSAQPHDGGGSAGAAGGALQWKRTAIIPGDREDASRRQTRGTTVYAAGPCRCQK</sequence>
<comment type="caution">
    <text evidence="1">The sequence shown here is derived from an EMBL/GenBank/DDBJ whole genome shotgun (WGS) entry which is preliminary data.</text>
</comment>
<dbReference type="Proteomes" id="UP000299102">
    <property type="component" value="Unassembled WGS sequence"/>
</dbReference>
<dbReference type="EMBL" id="BGZK01002698">
    <property type="protein sequence ID" value="GBP95894.1"/>
    <property type="molecule type" value="Genomic_DNA"/>
</dbReference>
<gene>
    <name evidence="1" type="ORF">EVAR_102371_1</name>
</gene>